<protein>
    <submittedName>
        <fullName evidence="2">Uncharacterized protein</fullName>
    </submittedName>
</protein>
<name>A0AA40DLK9_9PEZI</name>
<feature type="compositionally biased region" description="Basic and acidic residues" evidence="1">
    <location>
        <begin position="17"/>
        <end position="30"/>
    </location>
</feature>
<gene>
    <name evidence="2" type="ORF">B0H67DRAFT_378500</name>
</gene>
<dbReference type="AlphaFoldDB" id="A0AA40DLK9"/>
<reference evidence="2" key="1">
    <citation type="submission" date="2023-06" db="EMBL/GenBank/DDBJ databases">
        <title>Genome-scale phylogeny and comparative genomics of the fungal order Sordariales.</title>
        <authorList>
            <consortium name="Lawrence Berkeley National Laboratory"/>
            <person name="Hensen N."/>
            <person name="Bonometti L."/>
            <person name="Westerberg I."/>
            <person name="Brannstrom I.O."/>
            <person name="Guillou S."/>
            <person name="Cros-Aarteil S."/>
            <person name="Calhoun S."/>
            <person name="Haridas S."/>
            <person name="Kuo A."/>
            <person name="Mondo S."/>
            <person name="Pangilinan J."/>
            <person name="Riley R."/>
            <person name="Labutti K."/>
            <person name="Andreopoulos B."/>
            <person name="Lipzen A."/>
            <person name="Chen C."/>
            <person name="Yanf M."/>
            <person name="Daum C."/>
            <person name="Ng V."/>
            <person name="Clum A."/>
            <person name="Steindorff A."/>
            <person name="Ohm R."/>
            <person name="Martin F."/>
            <person name="Silar P."/>
            <person name="Natvig D."/>
            <person name="Lalanne C."/>
            <person name="Gautier V."/>
            <person name="Ament-Velasquez S.L."/>
            <person name="Kruys A."/>
            <person name="Hutchinson M.I."/>
            <person name="Powell A.J."/>
            <person name="Barry K."/>
            <person name="Miller A.N."/>
            <person name="Grigoriev I.V."/>
            <person name="Debuchy R."/>
            <person name="Gladieux P."/>
            <person name="Thoren M.H."/>
            <person name="Johannesson H."/>
        </authorList>
    </citation>
    <scope>NUCLEOTIDE SEQUENCE</scope>
    <source>
        <strain evidence="2">SMH4607-1</strain>
    </source>
</reference>
<dbReference type="Proteomes" id="UP001172102">
    <property type="component" value="Unassembled WGS sequence"/>
</dbReference>
<dbReference type="EMBL" id="JAUKUA010000007">
    <property type="protein sequence ID" value="KAK0705292.1"/>
    <property type="molecule type" value="Genomic_DNA"/>
</dbReference>
<proteinExistence type="predicted"/>
<sequence>MLRTRLASASARKREKNRPTAEDGREKKMGENAVPCRATAHDDAPAWGIRRWHWSSPEWLNSASEGGQFVGPGIAGVEVMAGGRNGGQLCGVQRAAGHHAPQKLTASRLERDLGGLPAPVLFLPFSHHLQWLVKPADAISARLRERAMAIAVNQVIGDLGRTPSRPSRRRWPRAGASSFINHYMTIHPPRRGLLYRMHTAGLPQLNKARQAMEDWLDGAFSKLVQAATASSTKNAVTCIT</sequence>
<accession>A0AA40DLK9</accession>
<evidence type="ECO:0000256" key="1">
    <source>
        <dbReference type="SAM" id="MobiDB-lite"/>
    </source>
</evidence>
<evidence type="ECO:0000313" key="3">
    <source>
        <dbReference type="Proteomes" id="UP001172102"/>
    </source>
</evidence>
<keyword evidence="3" id="KW-1185">Reference proteome</keyword>
<evidence type="ECO:0000313" key="2">
    <source>
        <dbReference type="EMBL" id="KAK0705292.1"/>
    </source>
</evidence>
<comment type="caution">
    <text evidence="2">The sequence shown here is derived from an EMBL/GenBank/DDBJ whole genome shotgun (WGS) entry which is preliminary data.</text>
</comment>
<organism evidence="2 3">
    <name type="scientific">Lasiosphaeris hirsuta</name>
    <dbReference type="NCBI Taxonomy" id="260670"/>
    <lineage>
        <taxon>Eukaryota</taxon>
        <taxon>Fungi</taxon>
        <taxon>Dikarya</taxon>
        <taxon>Ascomycota</taxon>
        <taxon>Pezizomycotina</taxon>
        <taxon>Sordariomycetes</taxon>
        <taxon>Sordariomycetidae</taxon>
        <taxon>Sordariales</taxon>
        <taxon>Lasiosphaeriaceae</taxon>
        <taxon>Lasiosphaeris</taxon>
    </lineage>
</organism>
<feature type="region of interest" description="Disordered" evidence="1">
    <location>
        <begin position="1"/>
        <end position="32"/>
    </location>
</feature>